<organism evidence="1 2">
    <name type="scientific">Holothuria leucospilota</name>
    <name type="common">Black long sea cucumber</name>
    <name type="synonym">Mertensiothuria leucospilota</name>
    <dbReference type="NCBI Taxonomy" id="206669"/>
    <lineage>
        <taxon>Eukaryota</taxon>
        <taxon>Metazoa</taxon>
        <taxon>Echinodermata</taxon>
        <taxon>Eleutherozoa</taxon>
        <taxon>Echinozoa</taxon>
        <taxon>Holothuroidea</taxon>
        <taxon>Aspidochirotacea</taxon>
        <taxon>Aspidochirotida</taxon>
        <taxon>Holothuriidae</taxon>
        <taxon>Holothuria</taxon>
    </lineage>
</organism>
<gene>
    <name evidence="1" type="ORF">HOLleu_38060</name>
</gene>
<accession>A0A9Q0YI62</accession>
<name>A0A9Q0YI62_HOLLE</name>
<protein>
    <submittedName>
        <fullName evidence="1">Uncharacterized protein</fullName>
    </submittedName>
</protein>
<keyword evidence="2" id="KW-1185">Reference proteome</keyword>
<dbReference type="EMBL" id="JAIZAY010000020">
    <property type="protein sequence ID" value="KAJ8023005.1"/>
    <property type="molecule type" value="Genomic_DNA"/>
</dbReference>
<proteinExistence type="predicted"/>
<dbReference type="AlphaFoldDB" id="A0A9Q0YI62"/>
<evidence type="ECO:0000313" key="2">
    <source>
        <dbReference type="Proteomes" id="UP001152320"/>
    </source>
</evidence>
<comment type="caution">
    <text evidence="1">The sequence shown here is derived from an EMBL/GenBank/DDBJ whole genome shotgun (WGS) entry which is preliminary data.</text>
</comment>
<dbReference type="Proteomes" id="UP001152320">
    <property type="component" value="Chromosome 20"/>
</dbReference>
<evidence type="ECO:0000313" key="1">
    <source>
        <dbReference type="EMBL" id="KAJ8023005.1"/>
    </source>
</evidence>
<sequence length="74" mass="8464">MVNWTHSLPTNFVKLYSADLAPFLAKLVNLSFSGSIFPPITKQATVKPLLKKSDLEVNDYKNYRPLSNLPEFFF</sequence>
<reference evidence="1" key="1">
    <citation type="submission" date="2021-10" db="EMBL/GenBank/DDBJ databases">
        <title>Tropical sea cucumber genome reveals ecological adaptation and Cuvierian tubules defense mechanism.</title>
        <authorList>
            <person name="Chen T."/>
        </authorList>
    </citation>
    <scope>NUCLEOTIDE SEQUENCE</scope>
    <source>
        <strain evidence="1">Nanhai2018</strain>
        <tissue evidence="1">Muscle</tissue>
    </source>
</reference>
<dbReference type="OrthoDB" id="10060997at2759"/>